<evidence type="ECO:0000313" key="1">
    <source>
        <dbReference type="EMBL" id="TGO23835.1"/>
    </source>
</evidence>
<keyword evidence="2" id="KW-1185">Reference proteome</keyword>
<accession>A0A4Z1FHB6</accession>
<dbReference type="EMBL" id="PQXI01000120">
    <property type="protein sequence ID" value="TGO23835.1"/>
    <property type="molecule type" value="Genomic_DNA"/>
</dbReference>
<evidence type="ECO:0000313" key="2">
    <source>
        <dbReference type="Proteomes" id="UP000297910"/>
    </source>
</evidence>
<dbReference type="AlphaFoldDB" id="A0A4Z1FHB6"/>
<proteinExistence type="predicted"/>
<name>A0A4Z1FHB6_9HELO</name>
<comment type="caution">
    <text evidence="1">The sequence shown here is derived from an EMBL/GenBank/DDBJ whole genome shotgun (WGS) entry which is preliminary data.</text>
</comment>
<gene>
    <name evidence="1" type="ORF">BPAE_0120g00140</name>
</gene>
<dbReference type="Proteomes" id="UP000297910">
    <property type="component" value="Unassembled WGS sequence"/>
</dbReference>
<sequence length="513" mass="57844">MSRLPKHISYFRNTPQIPQSPRDSIELDVVDANGRSLTPPRTDQMLHEIQTGVSGTVIAAIMSTILAVSWPGPSGRPDHQILALGDALHVLTNVATARYPLAGAENIILKPRRLTQVAVVSLVQEKSVVVLGAIAPHSCGEEIPQEPAIPHQTALDDRSNDFRQQLTDSIADLQKNLWSLIPIFTINFLAIFWTVNRIRRFTTPLENQKFTEGVLRLHWKRQTSGTCDSFDTRIKLSEPSVDYFGLHNRTTKEARIHINHLYSQTPGLYPYPSWRDYESYKSGIDLFNVTRINNTALRSPTLSTSKPFDQFWRIMGIYGDKPLHMDFDLLHRSWRMKEGIVIIDSEDPSSSFYKGGVLFDRLKPGEIYDSNKTAHLVPNFRIAIQNLHEVRNGTWTDIDPENPELVFPELDLHIPLWGLFEKHCVYQSFMRVFRRPTDEIRKTWNTWSKESNGEEVMRTASFGVGAGVGRRSSGAVGVDGCGEKAYEDGTGEDKGWVSLAGALRNFGVFGNSS</sequence>
<organism evidence="1 2">
    <name type="scientific">Botrytis paeoniae</name>
    <dbReference type="NCBI Taxonomy" id="278948"/>
    <lineage>
        <taxon>Eukaryota</taxon>
        <taxon>Fungi</taxon>
        <taxon>Dikarya</taxon>
        <taxon>Ascomycota</taxon>
        <taxon>Pezizomycotina</taxon>
        <taxon>Leotiomycetes</taxon>
        <taxon>Helotiales</taxon>
        <taxon>Sclerotiniaceae</taxon>
        <taxon>Botrytis</taxon>
    </lineage>
</organism>
<protein>
    <submittedName>
        <fullName evidence="1">Uncharacterized protein</fullName>
    </submittedName>
</protein>
<reference evidence="1 2" key="1">
    <citation type="submission" date="2017-12" db="EMBL/GenBank/DDBJ databases">
        <title>Comparative genomics of Botrytis spp.</title>
        <authorList>
            <person name="Valero-Jimenez C.A."/>
            <person name="Tapia P."/>
            <person name="Veloso J."/>
            <person name="Silva-Moreno E."/>
            <person name="Staats M."/>
            <person name="Valdes J.H."/>
            <person name="Van Kan J.A.L."/>
        </authorList>
    </citation>
    <scope>NUCLEOTIDE SEQUENCE [LARGE SCALE GENOMIC DNA]</scope>
    <source>
        <strain evidence="1 2">Bp0003</strain>
    </source>
</reference>